<dbReference type="PROSITE" id="PS50893">
    <property type="entry name" value="ABC_TRANSPORTER_2"/>
    <property type="match status" value="1"/>
</dbReference>
<comment type="similarity">
    <text evidence="11">Belongs to the ABC transporter superfamily. Macrolide exporter (TC 3.A.1.122) family.</text>
</comment>
<dbReference type="SUPFAM" id="SSF52540">
    <property type="entry name" value="P-loop containing nucleoside triphosphate hydrolases"/>
    <property type="match status" value="1"/>
</dbReference>
<feature type="transmembrane region" description="Helical" evidence="13">
    <location>
        <begin position="566"/>
        <end position="590"/>
    </location>
</feature>
<feature type="transmembrane region" description="Helical" evidence="13">
    <location>
        <begin position="265"/>
        <end position="284"/>
    </location>
</feature>
<dbReference type="InterPro" id="IPR017911">
    <property type="entry name" value="MacB-like_ATP-bd"/>
</dbReference>
<evidence type="ECO:0000313" key="15">
    <source>
        <dbReference type="EMBL" id="QFX93121.1"/>
    </source>
</evidence>
<dbReference type="Pfam" id="PF02687">
    <property type="entry name" value="FtsX"/>
    <property type="match status" value="1"/>
</dbReference>
<dbReference type="PANTHER" id="PTHR42798:SF6">
    <property type="entry name" value="CELL DIVISION ATP-BINDING PROTEIN FTSE"/>
    <property type="match status" value="1"/>
</dbReference>
<keyword evidence="5 13" id="KW-0812">Transmembrane</keyword>
<dbReference type="FunFam" id="3.40.50.300:FF:000032">
    <property type="entry name" value="Export ABC transporter ATP-binding protein"/>
    <property type="match status" value="1"/>
</dbReference>
<evidence type="ECO:0000313" key="16">
    <source>
        <dbReference type="Proteomes" id="UP000327194"/>
    </source>
</evidence>
<gene>
    <name evidence="15" type="ORF">LF543_06050</name>
</gene>
<dbReference type="Pfam" id="PF00005">
    <property type="entry name" value="ABC_tran"/>
    <property type="match status" value="1"/>
</dbReference>
<dbReference type="InterPro" id="IPR003439">
    <property type="entry name" value="ABC_transporter-like_ATP-bd"/>
</dbReference>
<evidence type="ECO:0000256" key="2">
    <source>
        <dbReference type="ARBA" id="ARBA00022448"/>
    </source>
</evidence>
<dbReference type="InterPro" id="IPR025857">
    <property type="entry name" value="MacB_PCD"/>
</dbReference>
<dbReference type="GO" id="GO:0098796">
    <property type="term" value="C:membrane protein complex"/>
    <property type="evidence" value="ECO:0007669"/>
    <property type="project" value="UniProtKB-ARBA"/>
</dbReference>
<dbReference type="GO" id="GO:0022857">
    <property type="term" value="F:transmembrane transporter activity"/>
    <property type="evidence" value="ECO:0007669"/>
    <property type="project" value="UniProtKB-ARBA"/>
</dbReference>
<dbReference type="KEGG" id="lfv:LF543_06050"/>
<evidence type="ECO:0000256" key="10">
    <source>
        <dbReference type="ARBA" id="ARBA00023136"/>
    </source>
</evidence>
<dbReference type="AlphaFoldDB" id="A0AAE6TWR2"/>
<feature type="region of interest" description="Disordered" evidence="12">
    <location>
        <begin position="307"/>
        <end position="331"/>
    </location>
</feature>
<evidence type="ECO:0000256" key="13">
    <source>
        <dbReference type="SAM" id="Phobius"/>
    </source>
</evidence>
<accession>A0AAE6TWR2</accession>
<evidence type="ECO:0000259" key="14">
    <source>
        <dbReference type="PROSITE" id="PS50893"/>
    </source>
</evidence>
<sequence>MAYLELKNIRKSYHIDNQDFHVLNGISLNFDRGEFVSILGESGGGKTTLMNIIAGLDSDYSGDVLINGQSLKKDTSKQLDEYRRSTIGFIFQNFNLVNHLTIQENVMVSLEMTTLTHKQQEERAIELLKKVGLYDHRNKYPNQLSGGQMQRVSIARALASDPDIIIADEPTGALDAKNTDDILELMNEIAEDGKLVIAVTHSQTVANYGTRIVHLADGKIDEDKILKPAYPVEKSKPAFKSRPAKLGSIFQMAFEHFKYNLKRNLLIIFGAAIGIFSVIFMLGLGNGVRGYINHEIYSEVNPTTIQVSRKQKQGENPSPKNSLMTNQDNRQLNDLKNVKSSTLGKFLSGGQFKAADKTASVQYVQTYYQGAVLKKNIKTGTIPTRDNQVLINKKTAQSFNKNKPYDVTGKKIQLFANAPDDNGQPHVLSKKVTVSGVTSDVNPMALVSSNTMKSMFSSASMKYEPNFAAVNIAGGVPNVQPVQDKIKSLKGPNKQAKYQITGAGAIVSTLNTYINVAVWVLAGIAAISLLVSAIMIIVVLYISVAERTKEIGILRALGFTKGNIRNLFFSEAFILGVFSSIFAVIIAYLAEWGADAISNGAIKYAIVQISPMNAIAGAVVFILICLLAALAPAAKAAKLDPIVSLSSE</sequence>
<dbReference type="GO" id="GO:0016887">
    <property type="term" value="F:ATP hydrolysis activity"/>
    <property type="evidence" value="ECO:0007669"/>
    <property type="project" value="InterPro"/>
</dbReference>
<feature type="compositionally biased region" description="Polar residues" evidence="12">
    <location>
        <begin position="307"/>
        <end position="330"/>
    </location>
</feature>
<dbReference type="GO" id="GO:0005524">
    <property type="term" value="F:ATP binding"/>
    <property type="evidence" value="ECO:0007669"/>
    <property type="project" value="UniProtKB-KW"/>
</dbReference>
<keyword evidence="3" id="KW-1003">Cell membrane</keyword>
<dbReference type="InterPro" id="IPR003838">
    <property type="entry name" value="ABC3_permease_C"/>
</dbReference>
<reference evidence="15 16" key="1">
    <citation type="submission" date="2019-10" db="EMBL/GenBank/DDBJ databases">
        <title>Genome sequencing of Lactobacillus fructivorans.</title>
        <authorList>
            <person name="Kim K."/>
        </authorList>
    </citation>
    <scope>NUCLEOTIDE SEQUENCE [LARGE SCALE GENOMIC DNA]</scope>
    <source>
        <strain evidence="15 16">LF543</strain>
    </source>
</reference>
<name>A0AAE6TWR2_9LACO</name>
<keyword evidence="8" id="KW-0029">Amino-acid transport</keyword>
<dbReference type="Gene3D" id="3.40.50.300">
    <property type="entry name" value="P-loop containing nucleotide triphosphate hydrolases"/>
    <property type="match status" value="1"/>
</dbReference>
<keyword evidence="4" id="KW-0997">Cell inner membrane</keyword>
<dbReference type="Proteomes" id="UP000327194">
    <property type="component" value="Chromosome"/>
</dbReference>
<dbReference type="SMART" id="SM00382">
    <property type="entry name" value="AAA"/>
    <property type="match status" value="1"/>
</dbReference>
<keyword evidence="2" id="KW-0813">Transport</keyword>
<dbReference type="InterPro" id="IPR017871">
    <property type="entry name" value="ABC_transporter-like_CS"/>
</dbReference>
<proteinExistence type="inferred from homology"/>
<evidence type="ECO:0000256" key="5">
    <source>
        <dbReference type="ARBA" id="ARBA00022692"/>
    </source>
</evidence>
<dbReference type="GO" id="GO:0005886">
    <property type="term" value="C:plasma membrane"/>
    <property type="evidence" value="ECO:0007669"/>
    <property type="project" value="UniProtKB-SubCell"/>
</dbReference>
<dbReference type="PROSITE" id="PS00211">
    <property type="entry name" value="ABC_TRANSPORTER_1"/>
    <property type="match status" value="1"/>
</dbReference>
<dbReference type="InterPro" id="IPR003593">
    <property type="entry name" value="AAA+_ATPase"/>
</dbReference>
<evidence type="ECO:0000256" key="6">
    <source>
        <dbReference type="ARBA" id="ARBA00022741"/>
    </source>
</evidence>
<evidence type="ECO:0000256" key="1">
    <source>
        <dbReference type="ARBA" id="ARBA00004429"/>
    </source>
</evidence>
<evidence type="ECO:0000256" key="8">
    <source>
        <dbReference type="ARBA" id="ARBA00022970"/>
    </source>
</evidence>
<evidence type="ECO:0000256" key="7">
    <source>
        <dbReference type="ARBA" id="ARBA00022840"/>
    </source>
</evidence>
<feature type="transmembrane region" description="Helical" evidence="13">
    <location>
        <begin position="610"/>
        <end position="631"/>
    </location>
</feature>
<dbReference type="RefSeq" id="WP_010022929.1">
    <property type="nucleotide sequence ID" value="NZ_AZDS01000004.1"/>
</dbReference>
<feature type="domain" description="ABC transporter" evidence="14">
    <location>
        <begin position="4"/>
        <end position="242"/>
    </location>
</feature>
<keyword evidence="9 13" id="KW-1133">Transmembrane helix</keyword>
<evidence type="ECO:0000256" key="11">
    <source>
        <dbReference type="ARBA" id="ARBA00038388"/>
    </source>
</evidence>
<dbReference type="EMBL" id="CP045562">
    <property type="protein sequence ID" value="QFX93121.1"/>
    <property type="molecule type" value="Genomic_DNA"/>
</dbReference>
<dbReference type="InterPro" id="IPR027417">
    <property type="entry name" value="P-loop_NTPase"/>
</dbReference>
<feature type="transmembrane region" description="Helical" evidence="13">
    <location>
        <begin position="516"/>
        <end position="545"/>
    </location>
</feature>
<keyword evidence="10 13" id="KW-0472">Membrane</keyword>
<dbReference type="GO" id="GO:0006865">
    <property type="term" value="P:amino acid transport"/>
    <property type="evidence" value="ECO:0007669"/>
    <property type="project" value="UniProtKB-KW"/>
</dbReference>
<evidence type="ECO:0000256" key="3">
    <source>
        <dbReference type="ARBA" id="ARBA00022475"/>
    </source>
</evidence>
<evidence type="ECO:0000256" key="4">
    <source>
        <dbReference type="ARBA" id="ARBA00022519"/>
    </source>
</evidence>
<evidence type="ECO:0000256" key="12">
    <source>
        <dbReference type="SAM" id="MobiDB-lite"/>
    </source>
</evidence>
<evidence type="ECO:0000256" key="9">
    <source>
        <dbReference type="ARBA" id="ARBA00022989"/>
    </source>
</evidence>
<dbReference type="CDD" id="cd03255">
    <property type="entry name" value="ABC_MJ0796_LolCDE_FtsE"/>
    <property type="match status" value="1"/>
</dbReference>
<comment type="subcellular location">
    <subcellularLocation>
        <location evidence="1">Cell inner membrane</location>
        <topology evidence="1">Multi-pass membrane protein</topology>
    </subcellularLocation>
</comment>
<keyword evidence="7 15" id="KW-0067">ATP-binding</keyword>
<keyword evidence="6" id="KW-0547">Nucleotide-binding</keyword>
<dbReference type="Pfam" id="PF12704">
    <property type="entry name" value="MacB_PCD"/>
    <property type="match status" value="1"/>
</dbReference>
<protein>
    <submittedName>
        <fullName evidence="15">ATP-binding cassette domain-containing protein</fullName>
    </submittedName>
</protein>
<dbReference type="PANTHER" id="PTHR42798">
    <property type="entry name" value="LIPOPROTEIN-RELEASING SYSTEM ATP-BINDING PROTEIN LOLD"/>
    <property type="match status" value="1"/>
</dbReference>
<organism evidence="15 16">
    <name type="scientific">Fructilactobacillus fructivorans</name>
    <dbReference type="NCBI Taxonomy" id="1614"/>
    <lineage>
        <taxon>Bacteria</taxon>
        <taxon>Bacillati</taxon>
        <taxon>Bacillota</taxon>
        <taxon>Bacilli</taxon>
        <taxon>Lactobacillales</taxon>
        <taxon>Lactobacillaceae</taxon>
        <taxon>Fructilactobacillus</taxon>
    </lineage>
</organism>